<feature type="domain" description="CobQ/CobB/MinD/ParA nucleotide binding" evidence="1">
    <location>
        <begin position="42"/>
        <end position="238"/>
    </location>
</feature>
<evidence type="ECO:0000313" key="2">
    <source>
        <dbReference type="EMBL" id="KAK3236596.1"/>
    </source>
</evidence>
<organism evidence="2 3">
    <name type="scientific">Cymbomonas tetramitiformis</name>
    <dbReference type="NCBI Taxonomy" id="36881"/>
    <lineage>
        <taxon>Eukaryota</taxon>
        <taxon>Viridiplantae</taxon>
        <taxon>Chlorophyta</taxon>
        <taxon>Pyramimonadophyceae</taxon>
        <taxon>Pyramimonadales</taxon>
        <taxon>Pyramimonadaceae</taxon>
        <taxon>Cymbomonas</taxon>
    </lineage>
</organism>
<sequence length="558" mass="62030">MTATRREDFLNVVLDAVNGLEREARATASTSQGSQSREPVMISVFNYKGGVGKTTIAVNLAGALAAAKHRTLIVDCDGQCNATSFFLPYEEKEAPEDVGVEKVESDCTSKPSSRKIEEEKDVLVSDLLPASLDALKAEIFTEARESDIRRALRPVIEAGNVGAMKLPQVIKVNEDDYADHLWLLPGSPLLGNMEEHLPSDRGCRRESDIAKLGCFRKMLLDVAEANKIQVIVVDVGPSSGILNRVICCSCDYILPPVNADFYSYGSVYGLVTSVLPNWLQWQEQVTKDQADRYLFDPGTPYLREGFAFKKTPPKILPFLAVNYDLERYAVCDDDDDDGTSIASVEKPSKNKRKSACLNKTAKGKVEKKSRKKKRTTSETVLNVNWSQANFLKGISELLKLGRGTIFPSDIAKLFLPDKSGCMVVPFLKKLSINYISQELGRNMALLQRSHMEDYYSNSVTADRLTDKEFYEQREYSSERFTSLVNFLRIRIGLGPPDGIAHARDLPASRVREKSAAAVKHINKNKKKAVSTDKQHSDFSFCSEFPPVEHPSLGVLHST</sequence>
<protein>
    <recommendedName>
        <fullName evidence="1">CobQ/CobB/MinD/ParA nucleotide binding domain-containing protein</fullName>
    </recommendedName>
</protein>
<name>A0AAE0BHD7_9CHLO</name>
<dbReference type="InterPro" id="IPR027417">
    <property type="entry name" value="P-loop_NTPase"/>
</dbReference>
<comment type="caution">
    <text evidence="2">The sequence shown here is derived from an EMBL/GenBank/DDBJ whole genome shotgun (WGS) entry which is preliminary data.</text>
</comment>
<accession>A0AAE0BHD7</accession>
<dbReference type="InterPro" id="IPR050678">
    <property type="entry name" value="DNA_Partitioning_ATPase"/>
</dbReference>
<dbReference type="PANTHER" id="PTHR13696">
    <property type="entry name" value="P-LOOP CONTAINING NUCLEOSIDE TRIPHOSPHATE HYDROLASE"/>
    <property type="match status" value="1"/>
</dbReference>
<keyword evidence="3" id="KW-1185">Reference proteome</keyword>
<reference evidence="2 3" key="1">
    <citation type="journal article" date="2015" name="Genome Biol. Evol.">
        <title>Comparative Genomics of a Bacterivorous Green Alga Reveals Evolutionary Causalities and Consequences of Phago-Mixotrophic Mode of Nutrition.</title>
        <authorList>
            <person name="Burns J.A."/>
            <person name="Paasch A."/>
            <person name="Narechania A."/>
            <person name="Kim E."/>
        </authorList>
    </citation>
    <scope>NUCLEOTIDE SEQUENCE [LARGE SCALE GENOMIC DNA]</scope>
    <source>
        <strain evidence="2 3">PLY_AMNH</strain>
    </source>
</reference>
<dbReference type="Proteomes" id="UP001190700">
    <property type="component" value="Unassembled WGS sequence"/>
</dbReference>
<dbReference type="PANTHER" id="PTHR13696:SF99">
    <property type="entry name" value="COBYRINIC ACID AC-DIAMIDE SYNTHASE"/>
    <property type="match status" value="1"/>
</dbReference>
<dbReference type="EMBL" id="LGRX02034953">
    <property type="protein sequence ID" value="KAK3236596.1"/>
    <property type="molecule type" value="Genomic_DNA"/>
</dbReference>
<evidence type="ECO:0000259" key="1">
    <source>
        <dbReference type="Pfam" id="PF01656"/>
    </source>
</evidence>
<evidence type="ECO:0000313" key="3">
    <source>
        <dbReference type="Proteomes" id="UP001190700"/>
    </source>
</evidence>
<dbReference type="InterPro" id="IPR002586">
    <property type="entry name" value="CobQ/CobB/MinD/ParA_Nub-bd_dom"/>
</dbReference>
<gene>
    <name evidence="2" type="ORF">CYMTET_53274</name>
</gene>
<dbReference type="SUPFAM" id="SSF52540">
    <property type="entry name" value="P-loop containing nucleoside triphosphate hydrolases"/>
    <property type="match status" value="1"/>
</dbReference>
<dbReference type="Gene3D" id="3.40.50.300">
    <property type="entry name" value="P-loop containing nucleotide triphosphate hydrolases"/>
    <property type="match status" value="1"/>
</dbReference>
<dbReference type="CDD" id="cd02042">
    <property type="entry name" value="ParAB_family"/>
    <property type="match status" value="1"/>
</dbReference>
<dbReference type="AlphaFoldDB" id="A0AAE0BHD7"/>
<proteinExistence type="predicted"/>
<dbReference type="Pfam" id="PF01656">
    <property type="entry name" value="CbiA"/>
    <property type="match status" value="1"/>
</dbReference>